<name>A0A6J4IT95_9PROT</name>
<dbReference type="Pfam" id="PF20159">
    <property type="entry name" value="YidB"/>
    <property type="match status" value="1"/>
</dbReference>
<dbReference type="InterPro" id="IPR027405">
    <property type="entry name" value="YidB-like"/>
</dbReference>
<accession>A0A6J4IT95</accession>
<feature type="region of interest" description="Disordered" evidence="1">
    <location>
        <begin position="135"/>
        <end position="176"/>
    </location>
</feature>
<reference evidence="2" key="1">
    <citation type="submission" date="2020-02" db="EMBL/GenBank/DDBJ databases">
        <authorList>
            <person name="Meier V. D."/>
        </authorList>
    </citation>
    <scope>NUCLEOTIDE SEQUENCE</scope>
    <source>
        <strain evidence="2">AVDCRST_MAG04</strain>
    </source>
</reference>
<proteinExistence type="predicted"/>
<dbReference type="AlphaFoldDB" id="A0A6J4IT95"/>
<dbReference type="InterPro" id="IPR045372">
    <property type="entry name" value="YidB"/>
</dbReference>
<gene>
    <name evidence="2" type="ORF">AVDCRST_MAG04-2578</name>
</gene>
<evidence type="ECO:0008006" key="3">
    <source>
        <dbReference type="Google" id="ProtNLM"/>
    </source>
</evidence>
<protein>
    <recommendedName>
        <fullName evidence="3">DUF937 domain-containing protein</fullName>
    </recommendedName>
</protein>
<dbReference type="SUPFAM" id="SSF140804">
    <property type="entry name" value="YidB-like"/>
    <property type="match status" value="1"/>
</dbReference>
<dbReference type="EMBL" id="CADCTL010000173">
    <property type="protein sequence ID" value="CAA9258614.1"/>
    <property type="molecule type" value="Genomic_DNA"/>
</dbReference>
<sequence length="176" mass="18238">MSEFLSRLGGAALNDLKGTPLDKILNHLMGGQQGASGLEALVEKLRSGGLGDRVESWISAGANRPVAPQELEQALSTEEADRLASNTGMERPGLLALLSQMLPRLVDGMTPQGRLPTQGEMPEGGIGAMLRQILGHLGGEQDSAAPQGGSQTNADAEAPHNFGESPPAGAGPDRDR</sequence>
<organism evidence="2">
    <name type="scientific">uncultured Acetobacteraceae bacterium</name>
    <dbReference type="NCBI Taxonomy" id="169975"/>
    <lineage>
        <taxon>Bacteria</taxon>
        <taxon>Pseudomonadati</taxon>
        <taxon>Pseudomonadota</taxon>
        <taxon>Alphaproteobacteria</taxon>
        <taxon>Acetobacterales</taxon>
        <taxon>Acetobacteraceae</taxon>
        <taxon>environmental samples</taxon>
    </lineage>
</organism>
<evidence type="ECO:0000256" key="1">
    <source>
        <dbReference type="SAM" id="MobiDB-lite"/>
    </source>
</evidence>
<dbReference type="Gene3D" id="1.10.10.690">
    <property type="entry name" value="YidB-like"/>
    <property type="match status" value="1"/>
</dbReference>
<evidence type="ECO:0000313" key="2">
    <source>
        <dbReference type="EMBL" id="CAA9258614.1"/>
    </source>
</evidence>